<evidence type="ECO:0000256" key="3">
    <source>
        <dbReference type="ARBA" id="ARBA00022475"/>
    </source>
</evidence>
<dbReference type="SUPFAM" id="SSF90123">
    <property type="entry name" value="ABC transporter transmembrane region"/>
    <property type="match status" value="1"/>
</dbReference>
<dbReference type="Pfam" id="PF00005">
    <property type="entry name" value="ABC_tran"/>
    <property type="match status" value="1"/>
</dbReference>
<feature type="domain" description="ABC transmembrane type-1" evidence="12">
    <location>
        <begin position="50"/>
        <end position="383"/>
    </location>
</feature>
<evidence type="ECO:0000256" key="7">
    <source>
        <dbReference type="ARBA" id="ARBA00022989"/>
    </source>
</evidence>
<keyword evidence="6 13" id="KW-0067">ATP-binding</keyword>
<keyword evidence="4 10" id="KW-0812">Transmembrane</keyword>
<keyword evidence="2" id="KW-0813">Transport</keyword>
<keyword evidence="8 10" id="KW-0472">Membrane</keyword>
<dbReference type="SUPFAM" id="SSF52540">
    <property type="entry name" value="P-loop containing nucleoside triphosphate hydrolases"/>
    <property type="match status" value="1"/>
</dbReference>
<dbReference type="PROSITE" id="PS00211">
    <property type="entry name" value="ABC_TRANSPORTER_1"/>
    <property type="match status" value="1"/>
</dbReference>
<dbReference type="SMART" id="SM00382">
    <property type="entry name" value="AAA"/>
    <property type="match status" value="1"/>
</dbReference>
<protein>
    <submittedName>
        <fullName evidence="13">ABC transporter ATP-binding protein</fullName>
    </submittedName>
</protein>
<dbReference type="PANTHER" id="PTHR24221:SF654">
    <property type="entry name" value="ATP-BINDING CASSETTE SUB-FAMILY B MEMBER 6"/>
    <property type="match status" value="1"/>
</dbReference>
<dbReference type="RefSeq" id="WP_138086338.1">
    <property type="nucleotide sequence ID" value="NZ_VAUV01000007.1"/>
</dbReference>
<evidence type="ECO:0000313" key="13">
    <source>
        <dbReference type="EMBL" id="TLD70868.1"/>
    </source>
</evidence>
<feature type="compositionally biased region" description="Basic and acidic residues" evidence="9">
    <location>
        <begin position="662"/>
        <end position="677"/>
    </location>
</feature>
<evidence type="ECO:0000259" key="11">
    <source>
        <dbReference type="PROSITE" id="PS50893"/>
    </source>
</evidence>
<dbReference type="InterPro" id="IPR036640">
    <property type="entry name" value="ABC1_TM_sf"/>
</dbReference>
<evidence type="ECO:0000256" key="4">
    <source>
        <dbReference type="ARBA" id="ARBA00022692"/>
    </source>
</evidence>
<dbReference type="InterPro" id="IPR011527">
    <property type="entry name" value="ABC1_TM_dom"/>
</dbReference>
<evidence type="ECO:0000256" key="9">
    <source>
        <dbReference type="SAM" id="MobiDB-lite"/>
    </source>
</evidence>
<feature type="transmembrane region" description="Helical" evidence="10">
    <location>
        <begin position="48"/>
        <end position="73"/>
    </location>
</feature>
<dbReference type="CDD" id="cd18552">
    <property type="entry name" value="ABC_6TM_MsbA_like"/>
    <property type="match status" value="1"/>
</dbReference>
<feature type="domain" description="ABC transporter" evidence="11">
    <location>
        <begin position="417"/>
        <end position="657"/>
    </location>
</feature>
<dbReference type="GO" id="GO:0005886">
    <property type="term" value="C:plasma membrane"/>
    <property type="evidence" value="ECO:0007669"/>
    <property type="project" value="UniProtKB-SubCell"/>
</dbReference>
<keyword evidence="14" id="KW-1185">Reference proteome</keyword>
<evidence type="ECO:0000259" key="12">
    <source>
        <dbReference type="PROSITE" id="PS50929"/>
    </source>
</evidence>
<dbReference type="InterPro" id="IPR017871">
    <property type="entry name" value="ABC_transporter-like_CS"/>
</dbReference>
<sequence length="689" mass="76536">MPKITQPPPGKKISRKQVTDLSSSELWALTKWTYGKLFRYMKPYRGRFMIGVALGILSGLFNAVMLVGFKIIFSVVLSHGPVAQTATAPSDLSSDVELTHMAFEKPVKAEFGEVEIPVLGKINPVEWVLGYAPEKAGFGLVIAVCSLIPLMLFMRGFLTYLANYSMLWVGNKMLYNLRNDIFRNLLRQSLGFYNRTKIGDLIQTVFNQTRVAQTNAVQLTSVLIQKPVAIITIFAYLMFWDWFFTVSSLIVFPLCLGPIAYVSRRVRRAGSKEEAEAGAMMVNMHESFAGIRVVKANAREEYETKRFNKSNKSMAENIMRWQKALEIIGPVVETVASLGVAAGLVYAWHRGMRAEDFFLVVIALTQIYPHAKELGRVQILMQKCIVASSAVFGYLEQEPDVKDEPDAKKLPPAKGAVTYEDVSFTYTDAKGKPAKKAAVNGIDLTLEPGKFYALVGPSGAGKSTLFALLLRYYDPTAGRVLVDGHDVRTVTQESLRSNIGVVNQDVFLFHDTVKENIRYGRLNATDAEIVAAAKKAHAHDFIMQNKDGYEALVGDGGNNLSGGQKQRLSIARAILRDAPILLLDEATSALDTEVERIIKDAIHTLREGRTVVAIAHRFSTVLEADQIVVMHEGKVVDMGTHAELLPRCELYQRLYQLQFDSGHADPDKPMKDIKPQDLDEPYESEAGEG</sequence>
<dbReference type="Pfam" id="PF00664">
    <property type="entry name" value="ABC_membrane"/>
    <property type="match status" value="1"/>
</dbReference>
<dbReference type="AlphaFoldDB" id="A0A5R8KF00"/>
<dbReference type="InterPro" id="IPR027417">
    <property type="entry name" value="P-loop_NTPase"/>
</dbReference>
<dbReference type="PROSITE" id="PS50929">
    <property type="entry name" value="ABC_TM1F"/>
    <property type="match status" value="1"/>
</dbReference>
<dbReference type="Proteomes" id="UP000306196">
    <property type="component" value="Unassembled WGS sequence"/>
</dbReference>
<keyword evidence="3" id="KW-1003">Cell membrane</keyword>
<dbReference type="GO" id="GO:0034040">
    <property type="term" value="F:ATPase-coupled lipid transmembrane transporter activity"/>
    <property type="evidence" value="ECO:0007669"/>
    <property type="project" value="TreeGrafter"/>
</dbReference>
<reference evidence="13 14" key="1">
    <citation type="submission" date="2019-05" db="EMBL/GenBank/DDBJ databases">
        <title>Verrucobacter flavum gen. nov., sp. nov. a new member of the family Verrucomicrobiaceae.</title>
        <authorList>
            <person name="Szuroczki S."/>
            <person name="Abbaszade G."/>
            <person name="Szabo A."/>
            <person name="Felfoldi T."/>
            <person name="Schumann P."/>
            <person name="Boka K."/>
            <person name="Keki Z."/>
            <person name="Toumi M."/>
            <person name="Toth E."/>
        </authorList>
    </citation>
    <scope>NUCLEOTIDE SEQUENCE [LARGE SCALE GENOMIC DNA]</scope>
    <source>
        <strain evidence="13 14">MG-N-17</strain>
    </source>
</reference>
<feature type="transmembrane region" description="Helical" evidence="10">
    <location>
        <begin position="136"/>
        <end position="158"/>
    </location>
</feature>
<proteinExistence type="predicted"/>
<keyword evidence="5" id="KW-0547">Nucleotide-binding</keyword>
<comment type="subcellular location">
    <subcellularLocation>
        <location evidence="1">Cell membrane</location>
        <topology evidence="1">Multi-pass membrane protein</topology>
    </subcellularLocation>
</comment>
<dbReference type="GO" id="GO:0140359">
    <property type="term" value="F:ABC-type transporter activity"/>
    <property type="evidence" value="ECO:0007669"/>
    <property type="project" value="InterPro"/>
</dbReference>
<feature type="compositionally biased region" description="Acidic residues" evidence="9">
    <location>
        <begin position="678"/>
        <end position="689"/>
    </location>
</feature>
<name>A0A5R8KF00_9BACT</name>
<dbReference type="PROSITE" id="PS50893">
    <property type="entry name" value="ABC_TRANSPORTER_2"/>
    <property type="match status" value="1"/>
</dbReference>
<feature type="transmembrane region" description="Helical" evidence="10">
    <location>
        <begin position="242"/>
        <end position="262"/>
    </location>
</feature>
<evidence type="ECO:0000256" key="10">
    <source>
        <dbReference type="SAM" id="Phobius"/>
    </source>
</evidence>
<dbReference type="Gene3D" id="3.40.50.300">
    <property type="entry name" value="P-loop containing nucleotide triphosphate hydrolases"/>
    <property type="match status" value="1"/>
</dbReference>
<feature type="transmembrane region" description="Helical" evidence="10">
    <location>
        <begin position="327"/>
        <end position="348"/>
    </location>
</feature>
<feature type="transmembrane region" description="Helical" evidence="10">
    <location>
        <begin position="216"/>
        <end position="236"/>
    </location>
</feature>
<keyword evidence="7 10" id="KW-1133">Transmembrane helix</keyword>
<gene>
    <name evidence="13" type="ORF">FEM03_11220</name>
</gene>
<dbReference type="InterPro" id="IPR039421">
    <property type="entry name" value="Type_1_exporter"/>
</dbReference>
<evidence type="ECO:0000256" key="8">
    <source>
        <dbReference type="ARBA" id="ARBA00023136"/>
    </source>
</evidence>
<comment type="caution">
    <text evidence="13">The sequence shown here is derived from an EMBL/GenBank/DDBJ whole genome shotgun (WGS) entry which is preliminary data.</text>
</comment>
<dbReference type="EMBL" id="VAUV01000007">
    <property type="protein sequence ID" value="TLD70868.1"/>
    <property type="molecule type" value="Genomic_DNA"/>
</dbReference>
<evidence type="ECO:0000313" key="14">
    <source>
        <dbReference type="Proteomes" id="UP000306196"/>
    </source>
</evidence>
<evidence type="ECO:0000256" key="1">
    <source>
        <dbReference type="ARBA" id="ARBA00004651"/>
    </source>
</evidence>
<feature type="region of interest" description="Disordered" evidence="9">
    <location>
        <begin position="662"/>
        <end position="689"/>
    </location>
</feature>
<dbReference type="InterPro" id="IPR003439">
    <property type="entry name" value="ABC_transporter-like_ATP-bd"/>
</dbReference>
<dbReference type="GO" id="GO:0005524">
    <property type="term" value="F:ATP binding"/>
    <property type="evidence" value="ECO:0007669"/>
    <property type="project" value="UniProtKB-KW"/>
</dbReference>
<dbReference type="PANTHER" id="PTHR24221">
    <property type="entry name" value="ATP-BINDING CASSETTE SUB-FAMILY B"/>
    <property type="match status" value="1"/>
</dbReference>
<dbReference type="InterPro" id="IPR003593">
    <property type="entry name" value="AAA+_ATPase"/>
</dbReference>
<organism evidence="13 14">
    <name type="scientific">Phragmitibacter flavus</name>
    <dbReference type="NCBI Taxonomy" id="2576071"/>
    <lineage>
        <taxon>Bacteria</taxon>
        <taxon>Pseudomonadati</taxon>
        <taxon>Verrucomicrobiota</taxon>
        <taxon>Verrucomicrobiia</taxon>
        <taxon>Verrucomicrobiales</taxon>
        <taxon>Verrucomicrobiaceae</taxon>
        <taxon>Phragmitibacter</taxon>
    </lineage>
</organism>
<accession>A0A5R8KF00</accession>
<dbReference type="Gene3D" id="1.20.1560.10">
    <property type="entry name" value="ABC transporter type 1, transmembrane domain"/>
    <property type="match status" value="1"/>
</dbReference>
<evidence type="ECO:0000256" key="2">
    <source>
        <dbReference type="ARBA" id="ARBA00022448"/>
    </source>
</evidence>
<dbReference type="OrthoDB" id="9761126at2"/>
<dbReference type="GO" id="GO:0016887">
    <property type="term" value="F:ATP hydrolysis activity"/>
    <property type="evidence" value="ECO:0007669"/>
    <property type="project" value="InterPro"/>
</dbReference>
<evidence type="ECO:0000256" key="5">
    <source>
        <dbReference type="ARBA" id="ARBA00022741"/>
    </source>
</evidence>
<evidence type="ECO:0000256" key="6">
    <source>
        <dbReference type="ARBA" id="ARBA00022840"/>
    </source>
</evidence>
<dbReference type="FunFam" id="3.40.50.300:FF:000221">
    <property type="entry name" value="Multidrug ABC transporter ATP-binding protein"/>
    <property type="match status" value="1"/>
</dbReference>